<accession>A0A022VZC3</accession>
<organism evidence="1">
    <name type="scientific">Trichophyton rubrum CBS 288.86</name>
    <dbReference type="NCBI Taxonomy" id="1215330"/>
    <lineage>
        <taxon>Eukaryota</taxon>
        <taxon>Fungi</taxon>
        <taxon>Dikarya</taxon>
        <taxon>Ascomycota</taxon>
        <taxon>Pezizomycotina</taxon>
        <taxon>Eurotiomycetes</taxon>
        <taxon>Eurotiomycetidae</taxon>
        <taxon>Onygenales</taxon>
        <taxon>Arthrodermataceae</taxon>
        <taxon>Trichophyton</taxon>
    </lineage>
</organism>
<name>A0A022VZC3_TRIRU</name>
<sequence length="120" mass="13349">KKCPFDRTEASPAHRSFPLRTRSGLVKRAFLVDSLIPSSIILTTNEHTKRNNARLTRRPAVELTVCPAITKLAACILDQAQAQAIQSAFQLQLASNKRSSKKRGNISIQYKQAIHQANLN</sequence>
<proteinExistence type="predicted"/>
<dbReference type="EMBL" id="KK207871">
    <property type="protein sequence ID" value="EZF51284.1"/>
    <property type="molecule type" value="Genomic_DNA"/>
</dbReference>
<evidence type="ECO:0000313" key="1">
    <source>
        <dbReference type="EMBL" id="EZF51284.1"/>
    </source>
</evidence>
<dbReference type="AlphaFoldDB" id="A0A022VZC3"/>
<feature type="non-terminal residue" evidence="1">
    <location>
        <position position="1"/>
    </location>
</feature>
<reference evidence="1" key="1">
    <citation type="submission" date="2014-02" db="EMBL/GenBank/DDBJ databases">
        <title>The Genome Sequence of Trichophyton rubrum (morphotype fischeri) CBS 288.86.</title>
        <authorList>
            <consortium name="The Broad Institute Genomics Platform"/>
            <person name="Cuomo C.A."/>
            <person name="White T.C."/>
            <person name="Graser Y."/>
            <person name="Martinez-Rossi N."/>
            <person name="Heitman J."/>
            <person name="Young S.K."/>
            <person name="Zeng Q."/>
            <person name="Gargeya S."/>
            <person name="Abouelleil A."/>
            <person name="Alvarado L."/>
            <person name="Chapman S.B."/>
            <person name="Gainer-Dewar J."/>
            <person name="Goldberg J."/>
            <person name="Griggs A."/>
            <person name="Gujja S."/>
            <person name="Hansen M."/>
            <person name="Howarth C."/>
            <person name="Imamovic A."/>
            <person name="Larimer J."/>
            <person name="Martinez D."/>
            <person name="Murphy C."/>
            <person name="Pearson M.D."/>
            <person name="Persinoti G."/>
            <person name="Poon T."/>
            <person name="Priest M."/>
            <person name="Roberts A.D."/>
            <person name="Saif S."/>
            <person name="Shea T.D."/>
            <person name="Sykes S.N."/>
            <person name="Wortman J."/>
            <person name="Nusbaum C."/>
            <person name="Birren B."/>
        </authorList>
    </citation>
    <scope>NUCLEOTIDE SEQUENCE [LARGE SCALE GENOMIC DNA]</scope>
    <source>
        <strain evidence="1">CBS 288.86</strain>
    </source>
</reference>
<dbReference type="Proteomes" id="UP000023758">
    <property type="component" value="Unassembled WGS sequence"/>
</dbReference>
<dbReference type="HOGENOM" id="CLU_2055404_0_0_1"/>
<gene>
    <name evidence="1" type="ORF">H103_05413</name>
</gene>
<protein>
    <submittedName>
        <fullName evidence="1">Uncharacterized protein</fullName>
    </submittedName>
</protein>